<name>A0A9P6DPG4_9AGAM</name>
<comment type="caution">
    <text evidence="1">The sequence shown here is derived from an EMBL/GenBank/DDBJ whole genome shotgun (WGS) entry which is preliminary data.</text>
</comment>
<sequence>MAKLAAGNAPNGFRVGDWCLSMISKLGETIGQRTRESFFWALYSAQYRYPVLDLSTA</sequence>
<keyword evidence="2" id="KW-1185">Reference proteome</keyword>
<gene>
    <name evidence="1" type="ORF">BS47DRAFT_1352863</name>
</gene>
<reference evidence="1" key="1">
    <citation type="journal article" date="2020" name="Nat. Commun.">
        <title>Large-scale genome sequencing of mycorrhizal fungi provides insights into the early evolution of symbiotic traits.</title>
        <authorList>
            <person name="Miyauchi S."/>
            <person name="Kiss E."/>
            <person name="Kuo A."/>
            <person name="Drula E."/>
            <person name="Kohler A."/>
            <person name="Sanchez-Garcia M."/>
            <person name="Morin E."/>
            <person name="Andreopoulos B."/>
            <person name="Barry K.W."/>
            <person name="Bonito G."/>
            <person name="Buee M."/>
            <person name="Carver A."/>
            <person name="Chen C."/>
            <person name="Cichocki N."/>
            <person name="Clum A."/>
            <person name="Culley D."/>
            <person name="Crous P.W."/>
            <person name="Fauchery L."/>
            <person name="Girlanda M."/>
            <person name="Hayes R.D."/>
            <person name="Keri Z."/>
            <person name="LaButti K."/>
            <person name="Lipzen A."/>
            <person name="Lombard V."/>
            <person name="Magnuson J."/>
            <person name="Maillard F."/>
            <person name="Murat C."/>
            <person name="Nolan M."/>
            <person name="Ohm R.A."/>
            <person name="Pangilinan J."/>
            <person name="Pereira M.F."/>
            <person name="Perotto S."/>
            <person name="Peter M."/>
            <person name="Pfister S."/>
            <person name="Riley R."/>
            <person name="Sitrit Y."/>
            <person name="Stielow J.B."/>
            <person name="Szollosi G."/>
            <person name="Zifcakova L."/>
            <person name="Stursova M."/>
            <person name="Spatafora J.W."/>
            <person name="Tedersoo L."/>
            <person name="Vaario L.M."/>
            <person name="Yamada A."/>
            <person name="Yan M."/>
            <person name="Wang P."/>
            <person name="Xu J."/>
            <person name="Bruns T."/>
            <person name="Baldrian P."/>
            <person name="Vilgalys R."/>
            <person name="Dunand C."/>
            <person name="Henrissat B."/>
            <person name="Grigoriev I.V."/>
            <person name="Hibbett D."/>
            <person name="Nagy L.G."/>
            <person name="Martin F.M."/>
        </authorList>
    </citation>
    <scope>NUCLEOTIDE SEQUENCE</scope>
    <source>
        <strain evidence="1">UP504</strain>
    </source>
</reference>
<dbReference type="EMBL" id="MU129115">
    <property type="protein sequence ID" value="KAF9506318.1"/>
    <property type="molecule type" value="Genomic_DNA"/>
</dbReference>
<proteinExistence type="predicted"/>
<dbReference type="Proteomes" id="UP000886523">
    <property type="component" value="Unassembled WGS sequence"/>
</dbReference>
<protein>
    <submittedName>
        <fullName evidence="1">Uncharacterized protein</fullName>
    </submittedName>
</protein>
<organism evidence="1 2">
    <name type="scientific">Hydnum rufescens UP504</name>
    <dbReference type="NCBI Taxonomy" id="1448309"/>
    <lineage>
        <taxon>Eukaryota</taxon>
        <taxon>Fungi</taxon>
        <taxon>Dikarya</taxon>
        <taxon>Basidiomycota</taxon>
        <taxon>Agaricomycotina</taxon>
        <taxon>Agaricomycetes</taxon>
        <taxon>Cantharellales</taxon>
        <taxon>Hydnaceae</taxon>
        <taxon>Hydnum</taxon>
    </lineage>
</organism>
<dbReference type="AlphaFoldDB" id="A0A9P6DPG4"/>
<evidence type="ECO:0000313" key="1">
    <source>
        <dbReference type="EMBL" id="KAF9506318.1"/>
    </source>
</evidence>
<accession>A0A9P6DPG4</accession>
<evidence type="ECO:0000313" key="2">
    <source>
        <dbReference type="Proteomes" id="UP000886523"/>
    </source>
</evidence>